<keyword evidence="2" id="KW-1185">Reference proteome</keyword>
<sequence>MPKLQHLSEQEFSLDPMNRGGIKLLENGLLDLRESPDHLNDVAKHNAIISALLRLPAELRNQTWERVLISGRIRMSRILGGTPRLLEI</sequence>
<organism evidence="1 2">
    <name type="scientific">Lophiotrema nucula</name>
    <dbReference type="NCBI Taxonomy" id="690887"/>
    <lineage>
        <taxon>Eukaryota</taxon>
        <taxon>Fungi</taxon>
        <taxon>Dikarya</taxon>
        <taxon>Ascomycota</taxon>
        <taxon>Pezizomycotina</taxon>
        <taxon>Dothideomycetes</taxon>
        <taxon>Pleosporomycetidae</taxon>
        <taxon>Pleosporales</taxon>
        <taxon>Lophiotremataceae</taxon>
        <taxon>Lophiotrema</taxon>
    </lineage>
</organism>
<accession>A0A6A5ZH73</accession>
<dbReference type="EMBL" id="ML977317">
    <property type="protein sequence ID" value="KAF2118566.1"/>
    <property type="molecule type" value="Genomic_DNA"/>
</dbReference>
<dbReference type="Proteomes" id="UP000799770">
    <property type="component" value="Unassembled WGS sequence"/>
</dbReference>
<evidence type="ECO:0000313" key="1">
    <source>
        <dbReference type="EMBL" id="KAF2118566.1"/>
    </source>
</evidence>
<evidence type="ECO:0000313" key="2">
    <source>
        <dbReference type="Proteomes" id="UP000799770"/>
    </source>
</evidence>
<proteinExistence type="predicted"/>
<dbReference type="OrthoDB" id="5413827at2759"/>
<name>A0A6A5ZH73_9PLEO</name>
<protein>
    <submittedName>
        <fullName evidence="1">Uncharacterized protein</fullName>
    </submittedName>
</protein>
<dbReference type="AlphaFoldDB" id="A0A6A5ZH73"/>
<gene>
    <name evidence="1" type="ORF">BDV96DRAFT_643807</name>
</gene>
<reference evidence="1" key="1">
    <citation type="journal article" date="2020" name="Stud. Mycol.">
        <title>101 Dothideomycetes genomes: a test case for predicting lifestyles and emergence of pathogens.</title>
        <authorList>
            <person name="Haridas S."/>
            <person name="Albert R."/>
            <person name="Binder M."/>
            <person name="Bloem J."/>
            <person name="Labutti K."/>
            <person name="Salamov A."/>
            <person name="Andreopoulos B."/>
            <person name="Baker S."/>
            <person name="Barry K."/>
            <person name="Bills G."/>
            <person name="Bluhm B."/>
            <person name="Cannon C."/>
            <person name="Castanera R."/>
            <person name="Culley D."/>
            <person name="Daum C."/>
            <person name="Ezra D."/>
            <person name="Gonzalez J."/>
            <person name="Henrissat B."/>
            <person name="Kuo A."/>
            <person name="Liang C."/>
            <person name="Lipzen A."/>
            <person name="Lutzoni F."/>
            <person name="Magnuson J."/>
            <person name="Mondo S."/>
            <person name="Nolan M."/>
            <person name="Ohm R."/>
            <person name="Pangilinan J."/>
            <person name="Park H.-J."/>
            <person name="Ramirez L."/>
            <person name="Alfaro M."/>
            <person name="Sun H."/>
            <person name="Tritt A."/>
            <person name="Yoshinaga Y."/>
            <person name="Zwiers L.-H."/>
            <person name="Turgeon B."/>
            <person name="Goodwin S."/>
            <person name="Spatafora J."/>
            <person name="Crous P."/>
            <person name="Grigoriev I."/>
        </authorList>
    </citation>
    <scope>NUCLEOTIDE SEQUENCE</scope>
    <source>
        <strain evidence="1">CBS 627.86</strain>
    </source>
</reference>